<sequence length="58" mass="6214">MAEIVNLRRARKAKARATAEATATANRAAFGRTKAEKDAAQAEAAKRDRTLDGAKLDD</sequence>
<keyword evidence="3" id="KW-1185">Reference proteome</keyword>
<evidence type="ECO:0000313" key="2">
    <source>
        <dbReference type="EMBL" id="TXC72082.1"/>
    </source>
</evidence>
<feature type="compositionally biased region" description="Low complexity" evidence="1">
    <location>
        <begin position="16"/>
        <end position="29"/>
    </location>
</feature>
<evidence type="ECO:0000313" key="3">
    <source>
        <dbReference type="Proteomes" id="UP000321250"/>
    </source>
</evidence>
<feature type="region of interest" description="Disordered" evidence="1">
    <location>
        <begin position="1"/>
        <end position="58"/>
    </location>
</feature>
<dbReference type="RefSeq" id="WP_147083358.1">
    <property type="nucleotide sequence ID" value="NZ_VOQR01000001.1"/>
</dbReference>
<dbReference type="EMBL" id="VOQR01000001">
    <property type="protein sequence ID" value="TXC72082.1"/>
    <property type="molecule type" value="Genomic_DNA"/>
</dbReference>
<dbReference type="AlphaFoldDB" id="A0A5C6UH07"/>
<name>A0A5C6UH07_9SPHN</name>
<organism evidence="2 3">
    <name type="scientific">Sphingomonas ginsenosidivorax</name>
    <dbReference type="NCBI Taxonomy" id="862135"/>
    <lineage>
        <taxon>Bacteria</taxon>
        <taxon>Pseudomonadati</taxon>
        <taxon>Pseudomonadota</taxon>
        <taxon>Alphaproteobacteria</taxon>
        <taxon>Sphingomonadales</taxon>
        <taxon>Sphingomonadaceae</taxon>
        <taxon>Sphingomonas</taxon>
    </lineage>
</organism>
<dbReference type="InterPro" id="IPR025227">
    <property type="entry name" value="DUF4169"/>
</dbReference>
<evidence type="ECO:0000256" key="1">
    <source>
        <dbReference type="SAM" id="MobiDB-lite"/>
    </source>
</evidence>
<dbReference type="Pfam" id="PF13770">
    <property type="entry name" value="DUF4169"/>
    <property type="match status" value="1"/>
</dbReference>
<proteinExistence type="predicted"/>
<dbReference type="Proteomes" id="UP000321250">
    <property type="component" value="Unassembled WGS sequence"/>
</dbReference>
<gene>
    <name evidence="2" type="ORF">FSB78_14855</name>
</gene>
<feature type="compositionally biased region" description="Basic and acidic residues" evidence="1">
    <location>
        <begin position="33"/>
        <end position="58"/>
    </location>
</feature>
<reference evidence="2 3" key="1">
    <citation type="journal article" date="2013" name="Antonie Van Leeuwenhoek">
        <title>Sphingomonas ginsenosidivorax sp. nov., with the ability to transform ginsenosides.</title>
        <authorList>
            <person name="Jin X.F."/>
            <person name="Kim J.K."/>
            <person name="Liu Q.M."/>
            <person name="Kang M.S."/>
            <person name="He D."/>
            <person name="Jin F.X."/>
            <person name="Kim S.C."/>
            <person name="Im W.T."/>
        </authorList>
    </citation>
    <scope>NUCLEOTIDE SEQUENCE [LARGE SCALE GENOMIC DNA]</scope>
    <source>
        <strain evidence="2 3">KHI67</strain>
    </source>
</reference>
<comment type="caution">
    <text evidence="2">The sequence shown here is derived from an EMBL/GenBank/DDBJ whole genome shotgun (WGS) entry which is preliminary data.</text>
</comment>
<protein>
    <submittedName>
        <fullName evidence="2">DUF4169 family protein</fullName>
    </submittedName>
</protein>
<accession>A0A5C6UH07</accession>